<reference evidence="6 7" key="1">
    <citation type="journal article" date="2017" name="BMC Biol.">
        <title>Genomic innovations, transcriptional plasticity and gene loss underlying the evolution and divergence of two highly polyphagous and invasive Helicoverpa pest species.</title>
        <authorList>
            <person name="Pearce S.L."/>
            <person name="Clarke D.F."/>
            <person name="East P.D."/>
            <person name="Elfekih S."/>
            <person name="Gordon K.H."/>
            <person name="Jermiin L.S."/>
            <person name="McGaughran A."/>
            <person name="Oakeshott J.G."/>
            <person name="Papanikolaou A."/>
            <person name="Perera O.P."/>
            <person name="Rane R.V."/>
            <person name="Richards S."/>
            <person name="Tay W.T."/>
            <person name="Walsh T.K."/>
            <person name="Anderson A."/>
            <person name="Anderson C.J."/>
            <person name="Asgari S."/>
            <person name="Board P.G."/>
            <person name="Bretschneider A."/>
            <person name="Campbell P.M."/>
            <person name="Chertemps T."/>
            <person name="Christeller J.T."/>
            <person name="Coppin C.W."/>
            <person name="Downes S.J."/>
            <person name="Duan G."/>
            <person name="Farnsworth C.A."/>
            <person name="Good R.T."/>
            <person name="Han L.B."/>
            <person name="Han Y.C."/>
            <person name="Hatje K."/>
            <person name="Horne I."/>
            <person name="Huang Y.P."/>
            <person name="Hughes D.S."/>
            <person name="Jacquin-Joly E."/>
            <person name="James W."/>
            <person name="Jhangiani S."/>
            <person name="Kollmar M."/>
            <person name="Kuwar S.S."/>
            <person name="Li S."/>
            <person name="Liu N.Y."/>
            <person name="Maibeche M.T."/>
            <person name="Miller J.R."/>
            <person name="Montagne N."/>
            <person name="Perry T."/>
            <person name="Qu J."/>
            <person name="Song S.V."/>
            <person name="Sutton G.G."/>
            <person name="Vogel H."/>
            <person name="Walenz B.P."/>
            <person name="Xu W."/>
            <person name="Zhang H.J."/>
            <person name="Zou Z."/>
            <person name="Batterham P."/>
            <person name="Edwards O.R."/>
            <person name="Feyereisen R."/>
            <person name="Gibbs R.A."/>
            <person name="Heckel D.G."/>
            <person name="McGrath A."/>
            <person name="Robin C."/>
            <person name="Scherer S.E."/>
            <person name="Worley K.C."/>
            <person name="Wu Y.D."/>
        </authorList>
    </citation>
    <scope>NUCLEOTIDE SEQUENCE [LARGE SCALE GENOMIC DNA]</scope>
    <source>
        <strain evidence="6">Harm_GR_Male_#8</strain>
        <tissue evidence="6">Whole organism</tissue>
    </source>
</reference>
<gene>
    <name evidence="6" type="primary">HaOG203066</name>
    <name evidence="6" type="ORF">B5X24_HaOG203066</name>
</gene>
<dbReference type="PANTHER" id="PTHR12062">
    <property type="entry name" value="N-ACETYLGLUCOSAMINYLTRANSFERASE VI"/>
    <property type="match status" value="1"/>
</dbReference>
<dbReference type="GO" id="GO:0005783">
    <property type="term" value="C:endoplasmic reticulum"/>
    <property type="evidence" value="ECO:0007669"/>
    <property type="project" value="TreeGrafter"/>
</dbReference>
<protein>
    <recommendedName>
        <fullName evidence="8">Alpha-1,3-mannosyl-glycoprotein 4-beta-N-acetylglucosaminyltransferase A</fullName>
    </recommendedName>
</protein>
<organism evidence="6 7">
    <name type="scientific">Helicoverpa armigera</name>
    <name type="common">Cotton bollworm</name>
    <name type="synonym">Heliothis armigera</name>
    <dbReference type="NCBI Taxonomy" id="29058"/>
    <lineage>
        <taxon>Eukaryota</taxon>
        <taxon>Metazoa</taxon>
        <taxon>Ecdysozoa</taxon>
        <taxon>Arthropoda</taxon>
        <taxon>Hexapoda</taxon>
        <taxon>Insecta</taxon>
        <taxon>Pterygota</taxon>
        <taxon>Neoptera</taxon>
        <taxon>Endopterygota</taxon>
        <taxon>Lepidoptera</taxon>
        <taxon>Glossata</taxon>
        <taxon>Ditrysia</taxon>
        <taxon>Noctuoidea</taxon>
        <taxon>Noctuidae</taxon>
        <taxon>Heliothinae</taxon>
        <taxon>Helicoverpa</taxon>
    </lineage>
</organism>
<proteinExistence type="predicted"/>
<feature type="domain" description="MGAT4 conserved region" evidence="4">
    <location>
        <begin position="142"/>
        <end position="416"/>
    </location>
</feature>
<comment type="pathway">
    <text evidence="1">Protein modification; protein glycosylation.</text>
</comment>
<dbReference type="GO" id="GO:0008375">
    <property type="term" value="F:acetylglucosaminyltransferase activity"/>
    <property type="evidence" value="ECO:0007669"/>
    <property type="project" value="TreeGrafter"/>
</dbReference>
<evidence type="ECO:0000259" key="5">
    <source>
        <dbReference type="Pfam" id="PF23524"/>
    </source>
</evidence>
<evidence type="ECO:0000313" key="6">
    <source>
        <dbReference type="EMBL" id="PZC77699.1"/>
    </source>
</evidence>
<dbReference type="InterPro" id="IPR057279">
    <property type="entry name" value="MGAT4"/>
</dbReference>
<keyword evidence="2" id="KW-0328">Glycosyltransferase</keyword>
<evidence type="ECO:0000256" key="2">
    <source>
        <dbReference type="ARBA" id="ARBA00022676"/>
    </source>
</evidence>
<evidence type="ECO:0000256" key="1">
    <source>
        <dbReference type="ARBA" id="ARBA00004922"/>
    </source>
</evidence>
<dbReference type="Pfam" id="PF04666">
    <property type="entry name" value="MGAT4_cons"/>
    <property type="match status" value="1"/>
</dbReference>
<evidence type="ECO:0000256" key="3">
    <source>
        <dbReference type="ARBA" id="ARBA00022679"/>
    </source>
</evidence>
<evidence type="ECO:0008006" key="8">
    <source>
        <dbReference type="Google" id="ProtNLM"/>
    </source>
</evidence>
<dbReference type="PANTHER" id="PTHR12062:SF9">
    <property type="entry name" value="ALPHA-1,3-MANNOSYL-GLYCOPROTEIN 4-BETA-N-ACETYLGLUCOSAMINYLTRANSFERASE A, ISOFORM A"/>
    <property type="match status" value="1"/>
</dbReference>
<evidence type="ECO:0000313" key="7">
    <source>
        <dbReference type="Proteomes" id="UP000249218"/>
    </source>
</evidence>
<dbReference type="AlphaFoldDB" id="A0A2W1BRJ2"/>
<dbReference type="OrthoDB" id="2016523at2759"/>
<name>A0A2W1BRJ2_HELAM</name>
<feature type="domain" description="MGAT4 A/B/C C-terminal" evidence="5">
    <location>
        <begin position="433"/>
        <end position="549"/>
    </location>
</feature>
<dbReference type="Pfam" id="PF23524">
    <property type="entry name" value="MGAT4A_C"/>
    <property type="match status" value="1"/>
</dbReference>
<keyword evidence="7" id="KW-1185">Reference proteome</keyword>
<dbReference type="GO" id="GO:0005793">
    <property type="term" value="C:endoplasmic reticulum-Golgi intermediate compartment"/>
    <property type="evidence" value="ECO:0007669"/>
    <property type="project" value="TreeGrafter"/>
</dbReference>
<dbReference type="EMBL" id="KZ149922">
    <property type="protein sequence ID" value="PZC77699.1"/>
    <property type="molecule type" value="Genomic_DNA"/>
</dbReference>
<dbReference type="InterPro" id="IPR006759">
    <property type="entry name" value="Glyco_transf_54"/>
</dbReference>
<dbReference type="GO" id="GO:0005795">
    <property type="term" value="C:Golgi stack"/>
    <property type="evidence" value="ECO:0007669"/>
    <property type="project" value="TreeGrafter"/>
</dbReference>
<dbReference type="GO" id="GO:0006487">
    <property type="term" value="P:protein N-linked glycosylation"/>
    <property type="evidence" value="ECO:0007669"/>
    <property type="project" value="TreeGrafter"/>
</dbReference>
<keyword evidence="3" id="KW-0808">Transferase</keyword>
<evidence type="ECO:0000259" key="4">
    <source>
        <dbReference type="Pfam" id="PF04666"/>
    </source>
</evidence>
<dbReference type="InterPro" id="IPR056576">
    <property type="entry name" value="MGAT4_A/B/C_C"/>
</dbReference>
<sequence>MVLPNSTMGRALTSRFLAPRKKIAACLLLLLFVVFTIVIFTSASARLQREEHMEEMIAEMQSHLQFLEAQYRGRQEDVISLQAKVFSDRGNSTPNHVTAQEAAHLAATMTPALTALLKNMTGTRTAAGIHTKNLQQLRTPFVYQLLPHLMNSPYSLKPAFHMRGGRSFSYIVVGVPTVKRDKESYLIVTLTNLITGLTPADVNDTLIVVMVGEPDLEYVVNTARTIEIAFPKQVENGLIEVIAPSGAYYPNFETLPVTLGDSHKRVKWRTKQNLDTIYLMAYAQSKGTFYLMLEDDVIAKKNYIQEIKRYTASTTVANPQWLFIEYCHVGGIGKLIRSADLLHFITYVQLFYNNMPIDWLLESYLADRACTIEKTAKKCQQAKESIRPKYKSSLFQHIGLYSSLKGKIHKVKDVHFGTGPTFYPHTTNPPVHTLKTDIPELPGHTLRKAYLGHTYFWGEKPKKGDLVEFWFEKPVALSHYTFRSGNIEHIKDKFYHTSVEVLPVRNTNFTSVGAFDEFGLAEGDLKTGLISAIRLKVNKDSTYWVILSEIELKEYQGPEAR</sequence>
<dbReference type="Proteomes" id="UP000249218">
    <property type="component" value="Unassembled WGS sequence"/>
</dbReference>
<accession>A0A2W1BRJ2</accession>